<accession>A0AAU9PN80</accession>
<gene>
    <name evidence="1" type="ORF">LVIROSA_LOCUS36816</name>
</gene>
<comment type="caution">
    <text evidence="1">The sequence shown here is derived from an EMBL/GenBank/DDBJ whole genome shotgun (WGS) entry which is preliminary data.</text>
</comment>
<dbReference type="Proteomes" id="UP001157418">
    <property type="component" value="Unassembled WGS sequence"/>
</dbReference>
<evidence type="ECO:0000313" key="1">
    <source>
        <dbReference type="EMBL" id="CAH1451458.1"/>
    </source>
</evidence>
<sequence length="87" mass="9887">MAYETTLKGCRLNVTGYKKKRLENMKAAMDFRDWCKNECVRLLGSKGLLANGAHDSPLFLSSRLVYISFQGQRHYPQRLLGPPPSLV</sequence>
<dbReference type="AlphaFoldDB" id="A0AAU9PN80"/>
<dbReference type="EMBL" id="CAKMRJ010005745">
    <property type="protein sequence ID" value="CAH1451458.1"/>
    <property type="molecule type" value="Genomic_DNA"/>
</dbReference>
<protein>
    <submittedName>
        <fullName evidence="1">Uncharacterized protein</fullName>
    </submittedName>
</protein>
<reference evidence="1 2" key="1">
    <citation type="submission" date="2022-01" db="EMBL/GenBank/DDBJ databases">
        <authorList>
            <person name="Xiong W."/>
            <person name="Schranz E."/>
        </authorList>
    </citation>
    <scope>NUCLEOTIDE SEQUENCE [LARGE SCALE GENOMIC DNA]</scope>
</reference>
<proteinExistence type="predicted"/>
<keyword evidence="2" id="KW-1185">Reference proteome</keyword>
<name>A0AAU9PN80_9ASTR</name>
<organism evidence="1 2">
    <name type="scientific">Lactuca virosa</name>
    <dbReference type="NCBI Taxonomy" id="75947"/>
    <lineage>
        <taxon>Eukaryota</taxon>
        <taxon>Viridiplantae</taxon>
        <taxon>Streptophyta</taxon>
        <taxon>Embryophyta</taxon>
        <taxon>Tracheophyta</taxon>
        <taxon>Spermatophyta</taxon>
        <taxon>Magnoliopsida</taxon>
        <taxon>eudicotyledons</taxon>
        <taxon>Gunneridae</taxon>
        <taxon>Pentapetalae</taxon>
        <taxon>asterids</taxon>
        <taxon>campanulids</taxon>
        <taxon>Asterales</taxon>
        <taxon>Asteraceae</taxon>
        <taxon>Cichorioideae</taxon>
        <taxon>Cichorieae</taxon>
        <taxon>Lactucinae</taxon>
        <taxon>Lactuca</taxon>
    </lineage>
</organism>
<evidence type="ECO:0000313" key="2">
    <source>
        <dbReference type="Proteomes" id="UP001157418"/>
    </source>
</evidence>